<feature type="compositionally biased region" description="Low complexity" evidence="1">
    <location>
        <begin position="119"/>
        <end position="141"/>
    </location>
</feature>
<feature type="compositionally biased region" description="Acidic residues" evidence="1">
    <location>
        <begin position="443"/>
        <end position="459"/>
    </location>
</feature>
<feature type="region of interest" description="Disordered" evidence="1">
    <location>
        <begin position="110"/>
        <end position="141"/>
    </location>
</feature>
<keyword evidence="2" id="KW-0472">Membrane</keyword>
<evidence type="ECO:0000256" key="1">
    <source>
        <dbReference type="SAM" id="MobiDB-lite"/>
    </source>
</evidence>
<feature type="compositionally biased region" description="Acidic residues" evidence="1">
    <location>
        <begin position="220"/>
        <end position="233"/>
    </location>
</feature>
<feature type="transmembrane region" description="Helical" evidence="2">
    <location>
        <begin position="78"/>
        <end position="102"/>
    </location>
</feature>
<feature type="compositionally biased region" description="Polar residues" evidence="1">
    <location>
        <begin position="464"/>
        <end position="480"/>
    </location>
</feature>
<protein>
    <submittedName>
        <fullName evidence="3">Uncharacterized protein</fullName>
    </submittedName>
</protein>
<evidence type="ECO:0000313" key="3">
    <source>
        <dbReference type="EMBL" id="GGB89462.1"/>
    </source>
</evidence>
<feature type="compositionally biased region" description="Basic and acidic residues" evidence="1">
    <location>
        <begin position="500"/>
        <end position="519"/>
    </location>
</feature>
<feature type="region of interest" description="Disordered" evidence="1">
    <location>
        <begin position="214"/>
        <end position="278"/>
    </location>
</feature>
<evidence type="ECO:0000313" key="4">
    <source>
        <dbReference type="Proteomes" id="UP000608154"/>
    </source>
</evidence>
<keyword evidence="4" id="KW-1185">Reference proteome</keyword>
<accession>A0A916X321</accession>
<feature type="region of interest" description="Disordered" evidence="1">
    <location>
        <begin position="318"/>
        <end position="341"/>
    </location>
</feature>
<name>A0A916X321_9SPHN</name>
<gene>
    <name evidence="3" type="ORF">GCM10011494_04770</name>
</gene>
<comment type="caution">
    <text evidence="3">The sequence shown here is derived from an EMBL/GenBank/DDBJ whole genome shotgun (WGS) entry which is preliminary data.</text>
</comment>
<feature type="region of interest" description="Disordered" evidence="1">
    <location>
        <begin position="174"/>
        <end position="201"/>
    </location>
</feature>
<proteinExistence type="predicted"/>
<sequence>MTPARFREIEVMDMAEKTSRKSGGNPPISRHPLFPAIVALWFGALFGLASVAISPALIEQAVLATGIDSLLPMAAPPLGATARILIALVMTASGGVIGALVARRIARPETAARPRRRGATAAAETAAPAPPAANAAGEEAPAQPLWKVRAMRESARETAILDIADFEIGSFDEADEESATAPLPTPPADEPARAEAPGAAKGSLFDAYSYEITARRDNGPESDDDRSDEDDETPQTPYAPPALSNDDEEIALEYDRVEDKDEGGDFTAGATPATEAAGAAERIASAELDALSQVELLERLALAMARCRSEAAYPAAVRVAEPPAEPEPEADHDVAAEAEPRECAQQVFEAPPVRLPRLSAVPDFDAPAPPEVTEPEPETAEAEAFEPVAQPPRMPAALRPVGHDSGEDAYEDALPGYIPPRHIGLAPAAPTGDLDQHAYGLDEGVDEDAYEDEESDVLEEGYSSLLNISRSVGPRSSLSPTDELGADESGADIGPSLPDEETHGTDRAESSAEGRRPFDAPDGQDPQETEKALRAALATLQRMSGAA</sequence>
<feature type="transmembrane region" description="Helical" evidence="2">
    <location>
        <begin position="33"/>
        <end position="58"/>
    </location>
</feature>
<reference evidence="3" key="1">
    <citation type="journal article" date="2014" name="Int. J. Syst. Evol. Microbiol.">
        <title>Complete genome sequence of Corynebacterium casei LMG S-19264T (=DSM 44701T), isolated from a smear-ripened cheese.</title>
        <authorList>
            <consortium name="US DOE Joint Genome Institute (JGI-PGF)"/>
            <person name="Walter F."/>
            <person name="Albersmeier A."/>
            <person name="Kalinowski J."/>
            <person name="Ruckert C."/>
        </authorList>
    </citation>
    <scope>NUCLEOTIDE SEQUENCE</scope>
    <source>
        <strain evidence="3">CGMCC 1.15095</strain>
    </source>
</reference>
<evidence type="ECO:0000256" key="2">
    <source>
        <dbReference type="SAM" id="Phobius"/>
    </source>
</evidence>
<keyword evidence="2" id="KW-1133">Transmembrane helix</keyword>
<dbReference type="AlphaFoldDB" id="A0A916X321"/>
<feature type="compositionally biased region" description="Basic and acidic residues" evidence="1">
    <location>
        <begin position="329"/>
        <end position="341"/>
    </location>
</feature>
<feature type="region of interest" description="Disordered" evidence="1">
    <location>
        <begin position="359"/>
        <end position="531"/>
    </location>
</feature>
<feature type="compositionally biased region" description="Acidic residues" evidence="1">
    <location>
        <begin position="373"/>
        <end position="384"/>
    </location>
</feature>
<dbReference type="RefSeq" id="WP_229735808.1">
    <property type="nucleotide sequence ID" value="NZ_BMHK01000002.1"/>
</dbReference>
<organism evidence="3 4">
    <name type="scientific">Novosphingobium endophyticum</name>
    <dbReference type="NCBI Taxonomy" id="1955250"/>
    <lineage>
        <taxon>Bacteria</taxon>
        <taxon>Pseudomonadati</taxon>
        <taxon>Pseudomonadota</taxon>
        <taxon>Alphaproteobacteria</taxon>
        <taxon>Sphingomonadales</taxon>
        <taxon>Sphingomonadaceae</taxon>
        <taxon>Novosphingobium</taxon>
    </lineage>
</organism>
<dbReference type="Proteomes" id="UP000608154">
    <property type="component" value="Unassembled WGS sequence"/>
</dbReference>
<keyword evidence="2" id="KW-0812">Transmembrane</keyword>
<feature type="compositionally biased region" description="Low complexity" evidence="1">
    <location>
        <begin position="267"/>
        <end position="278"/>
    </location>
</feature>
<reference evidence="3" key="2">
    <citation type="submission" date="2020-09" db="EMBL/GenBank/DDBJ databases">
        <authorList>
            <person name="Sun Q."/>
            <person name="Zhou Y."/>
        </authorList>
    </citation>
    <scope>NUCLEOTIDE SEQUENCE</scope>
    <source>
        <strain evidence="3">CGMCC 1.15095</strain>
    </source>
</reference>
<dbReference type="EMBL" id="BMHK01000002">
    <property type="protein sequence ID" value="GGB89462.1"/>
    <property type="molecule type" value="Genomic_DNA"/>
</dbReference>